<accession>A0A497ZM14</accession>
<proteinExistence type="predicted"/>
<dbReference type="EMBL" id="RCCT01000002">
    <property type="protein sequence ID" value="RLK08298.1"/>
    <property type="molecule type" value="Genomic_DNA"/>
</dbReference>
<comment type="caution">
    <text evidence="2">The sequence shown here is derived from an EMBL/GenBank/DDBJ whole genome shotgun (WGS) entry which is preliminary data.</text>
</comment>
<evidence type="ECO:0000313" key="3">
    <source>
        <dbReference type="Proteomes" id="UP000271700"/>
    </source>
</evidence>
<keyword evidence="1" id="KW-0472">Membrane</keyword>
<dbReference type="Proteomes" id="UP000271700">
    <property type="component" value="Unassembled WGS sequence"/>
</dbReference>
<dbReference type="AlphaFoldDB" id="A0A497ZM14"/>
<dbReference type="OrthoDB" id="7867097at2"/>
<keyword evidence="1" id="KW-1133">Transmembrane helix</keyword>
<evidence type="ECO:0000256" key="1">
    <source>
        <dbReference type="SAM" id="Phobius"/>
    </source>
</evidence>
<evidence type="ECO:0000313" key="2">
    <source>
        <dbReference type="EMBL" id="RLK08298.1"/>
    </source>
</evidence>
<sequence>MTAFTFTRQNRNPRMVLILIGIYAVLTGLIVLFDAVWWLIGLLALTTLPALRDVLQDTSAGMELSDGNLRWHTGQRRGTLDLSTVDRFRFDTRWDFSVRVSVILKSEKRLRLPDESLPPHKQLEEVLQRAGIAVERHHFRVF</sequence>
<evidence type="ECO:0008006" key="4">
    <source>
        <dbReference type="Google" id="ProtNLM"/>
    </source>
</evidence>
<dbReference type="STRING" id="981384.GCA_000192475_01188"/>
<keyword evidence="3" id="KW-1185">Reference proteome</keyword>
<keyword evidence="1" id="KW-0812">Transmembrane</keyword>
<reference evidence="2 3" key="1">
    <citation type="submission" date="2018-10" db="EMBL/GenBank/DDBJ databases">
        <title>Genomic Encyclopedia of Archaeal and Bacterial Type Strains, Phase II (KMG-II): from individual species to whole genera.</title>
        <authorList>
            <person name="Goeker M."/>
        </authorList>
    </citation>
    <scope>NUCLEOTIDE SEQUENCE [LARGE SCALE GENOMIC DNA]</scope>
    <source>
        <strain evidence="2 3">DSM 29317</strain>
    </source>
</reference>
<feature type="transmembrane region" description="Helical" evidence="1">
    <location>
        <begin position="16"/>
        <end position="40"/>
    </location>
</feature>
<protein>
    <recommendedName>
        <fullName evidence="4">PH (Pleckstrin Homology) domain-containing protein</fullName>
    </recommendedName>
</protein>
<organism evidence="2 3">
    <name type="scientific">Ruegeria conchae</name>
    <dbReference type="NCBI Taxonomy" id="981384"/>
    <lineage>
        <taxon>Bacteria</taxon>
        <taxon>Pseudomonadati</taxon>
        <taxon>Pseudomonadota</taxon>
        <taxon>Alphaproteobacteria</taxon>
        <taxon>Rhodobacterales</taxon>
        <taxon>Roseobacteraceae</taxon>
        <taxon>Ruegeria</taxon>
    </lineage>
</organism>
<name>A0A497ZM14_9RHOB</name>
<gene>
    <name evidence="2" type="ORF">CLV75_1972</name>
</gene>
<dbReference type="RefSeq" id="WP_010442819.1">
    <property type="nucleotide sequence ID" value="NZ_RCCT01000002.1"/>
</dbReference>